<evidence type="ECO:0000256" key="6">
    <source>
        <dbReference type="SAM" id="MobiDB-lite"/>
    </source>
</evidence>
<dbReference type="PRINTS" id="PR00452">
    <property type="entry name" value="SH3DOMAIN"/>
</dbReference>
<dbReference type="Gene3D" id="2.30.30.40">
    <property type="entry name" value="SH3 Domains"/>
    <property type="match status" value="1"/>
</dbReference>
<evidence type="ECO:0000313" key="9">
    <source>
        <dbReference type="Proteomes" id="UP000030762"/>
    </source>
</evidence>
<dbReference type="InterPro" id="IPR036322">
    <property type="entry name" value="WD40_repeat_dom_sf"/>
</dbReference>
<keyword evidence="3" id="KW-0677">Repeat</keyword>
<feature type="compositionally biased region" description="Basic and acidic residues" evidence="6">
    <location>
        <begin position="1047"/>
        <end position="1065"/>
    </location>
</feature>
<accession>T0QVM4</accession>
<dbReference type="InterPro" id="IPR036028">
    <property type="entry name" value="SH3-like_dom_sf"/>
</dbReference>
<dbReference type="PROSITE" id="PS50002">
    <property type="entry name" value="SH3"/>
    <property type="match status" value="1"/>
</dbReference>
<dbReference type="eggNOG" id="KOG2106">
    <property type="taxonomic scope" value="Eukaryota"/>
</dbReference>
<dbReference type="VEuPathDB" id="FungiDB:SDRG_00018"/>
<sequence length="1139" mass="124726">MAEEGLNDQLVALVTDLVRREVDALFTSRDAAIATLTAQVQTLISDVERITAELEARASWNRPVVKYELSPVKALESPTRKKPTSFQRLPSLLDLADDAGRSEDGKLLFAKNLPRVASIDKQTQRDTAQLKQKAYESAMTRYPECRSTVFAPSSFNPARSTLLDPPAMTLQLHRATGYHPSATSNVLYLASGEVVWCTAMLVVLYAKRRQTQRFYSGHTREITALGLHPNQTTIASGQCGKDAASILVWDAVRAKDDPTHILATLRGQTVHIKSISFSHDGKLVASLGGDLYNSICIHEWQDETLLIKIRGHSAKVHMLAFNPYQAYGIPDKTKTLVAPAKNGKRAKYAVDLHAQPGQALRDEDACYTLVSCGVQHIKFWTLTQTEYAPPVTAEKEDSAFYGSSFGGPNRMRQLTPHEKVWKLEGNPPLMKSDPQDFTYVCFCNDMPPLHVYDEGSDQLLPSPTAKETSLGRVVAGTAKGDLYVFWQPRKMPLYAAHVADQAIVPRKWWELPVTEWQLPDDTSALMQHLHFEPTAKLVEIVPHDVATGNKFKVSRHAQAELADLTQRLALKPDAKSVLDRMRAIEYKGPLAHTALCSHVASDGKRNRIASVGFDGLVHVWCLHLVEPMRVPGTHTLGEYAPIGGAANSSDGRHRLQLEVSLELPVKAKPASLSLQGDALLLGLANHSIYECILTDNDDEAETDWVLLQEGVDGAVVGGAIVDDTLVTVSTDQSLRWWSLPTHECLGRIGLRSMGTCVDAQSSTADVAIGCASGELLILNATGDMTEKRLIKVVATDAITVVKISPDAKYIAVGGKDNCVYLVDTTNYKRVAKCEGHATYVAHMDWSVDGYLLQTNAADGEILYWQVTPGPNLRQITDAILMRDILWHRWSCVYGWSVQGIWGDDGSACTDILSLSPLDVPPHDPSAVAADVHHVLVGHRASLRSFRWPCLRSAPYHVYDGHAGNITAVLCWSYAGSARVLTLGGADSTILEWRALPSTATLAEASVDDETPLEATEAVPTPEATPACDDDDASDVGDAAVTPVRPARTPDRRTPRTPRVKDDGVRETSPVAATIACRRAKFDFTGENDDELSFRAGEVVRILDKRPGDWWFGETCNGQKGIFPSDYVEANDGLLEVLAS</sequence>
<dbReference type="SUPFAM" id="SSF50044">
    <property type="entry name" value="SH3-domain"/>
    <property type="match status" value="1"/>
</dbReference>
<protein>
    <recommendedName>
        <fullName evidence="7">SH3 domain-containing protein</fullName>
    </recommendedName>
</protein>
<dbReference type="Pfam" id="PF07653">
    <property type="entry name" value="SH3_2"/>
    <property type="match status" value="1"/>
</dbReference>
<evidence type="ECO:0000256" key="5">
    <source>
        <dbReference type="PROSITE-ProRule" id="PRU00221"/>
    </source>
</evidence>
<dbReference type="InterPro" id="IPR055442">
    <property type="entry name" value="Beta-prop_EML-like_2nd"/>
</dbReference>
<dbReference type="GO" id="GO:0008017">
    <property type="term" value="F:microtubule binding"/>
    <property type="evidence" value="ECO:0007669"/>
    <property type="project" value="TreeGrafter"/>
</dbReference>
<dbReference type="EMBL" id="JH767132">
    <property type="protein sequence ID" value="EQC42279.1"/>
    <property type="molecule type" value="Genomic_DNA"/>
</dbReference>
<dbReference type="InParanoid" id="T0QVM4"/>
<feature type="repeat" description="WD" evidence="5">
    <location>
        <begin position="833"/>
        <end position="874"/>
    </location>
</feature>
<dbReference type="InterPro" id="IPR001680">
    <property type="entry name" value="WD40_rpt"/>
</dbReference>
<dbReference type="InterPro" id="IPR001452">
    <property type="entry name" value="SH3_domain"/>
</dbReference>
<feature type="compositionally biased region" description="Low complexity" evidence="6">
    <location>
        <begin position="1035"/>
        <end position="1046"/>
    </location>
</feature>
<dbReference type="AlphaFoldDB" id="T0QVM4"/>
<dbReference type="InterPro" id="IPR050630">
    <property type="entry name" value="WD_repeat_EMAP"/>
</dbReference>
<organism evidence="8 9">
    <name type="scientific">Saprolegnia diclina (strain VS20)</name>
    <dbReference type="NCBI Taxonomy" id="1156394"/>
    <lineage>
        <taxon>Eukaryota</taxon>
        <taxon>Sar</taxon>
        <taxon>Stramenopiles</taxon>
        <taxon>Oomycota</taxon>
        <taxon>Saprolegniomycetes</taxon>
        <taxon>Saprolegniales</taxon>
        <taxon>Saprolegniaceae</taxon>
        <taxon>Saprolegnia</taxon>
    </lineage>
</organism>
<evidence type="ECO:0000256" key="1">
    <source>
        <dbReference type="ARBA" id="ARBA00022443"/>
    </source>
</evidence>
<dbReference type="Pfam" id="PF00400">
    <property type="entry name" value="WD40"/>
    <property type="match status" value="1"/>
</dbReference>
<dbReference type="CDD" id="cd00174">
    <property type="entry name" value="SH3"/>
    <property type="match status" value="1"/>
</dbReference>
<evidence type="ECO:0000256" key="2">
    <source>
        <dbReference type="ARBA" id="ARBA00022574"/>
    </source>
</evidence>
<dbReference type="RefSeq" id="XP_008603702.1">
    <property type="nucleotide sequence ID" value="XM_008605480.1"/>
</dbReference>
<dbReference type="SUPFAM" id="SSF50978">
    <property type="entry name" value="WD40 repeat-like"/>
    <property type="match status" value="1"/>
</dbReference>
<dbReference type="PANTHER" id="PTHR13720">
    <property type="entry name" value="WD-40 REPEAT PROTEIN"/>
    <property type="match status" value="1"/>
</dbReference>
<evidence type="ECO:0000256" key="3">
    <source>
        <dbReference type="ARBA" id="ARBA00022737"/>
    </source>
</evidence>
<dbReference type="Pfam" id="PF23414">
    <property type="entry name" value="Beta-prop_EML_2"/>
    <property type="match status" value="1"/>
</dbReference>
<feature type="region of interest" description="Disordered" evidence="6">
    <location>
        <begin position="1002"/>
        <end position="1067"/>
    </location>
</feature>
<dbReference type="eggNOG" id="KOG1029">
    <property type="taxonomic scope" value="Eukaryota"/>
</dbReference>
<dbReference type="OMA" id="SICIHEW"/>
<gene>
    <name evidence="8" type="ORF">SDRG_00018</name>
</gene>
<keyword evidence="9" id="KW-1185">Reference proteome</keyword>
<keyword evidence="2 5" id="KW-0853">WD repeat</keyword>
<dbReference type="OrthoDB" id="47802at2759"/>
<dbReference type="SMART" id="SM00320">
    <property type="entry name" value="WD40"/>
    <property type="match status" value="8"/>
</dbReference>
<dbReference type="SMART" id="SM00326">
    <property type="entry name" value="SH3"/>
    <property type="match status" value="1"/>
</dbReference>
<dbReference type="Proteomes" id="UP000030762">
    <property type="component" value="Unassembled WGS sequence"/>
</dbReference>
<proteinExistence type="predicted"/>
<keyword evidence="1 4" id="KW-0728">SH3 domain</keyword>
<dbReference type="STRING" id="1156394.T0QVM4"/>
<feature type="domain" description="SH3" evidence="7">
    <location>
        <begin position="1072"/>
        <end position="1132"/>
    </location>
</feature>
<dbReference type="GeneID" id="19940745"/>
<reference evidence="8 9" key="1">
    <citation type="submission" date="2012-04" db="EMBL/GenBank/DDBJ databases">
        <title>The Genome Sequence of Saprolegnia declina VS20.</title>
        <authorList>
            <consortium name="The Broad Institute Genome Sequencing Platform"/>
            <person name="Russ C."/>
            <person name="Nusbaum C."/>
            <person name="Tyler B."/>
            <person name="van West P."/>
            <person name="Dieguez-Uribeondo J."/>
            <person name="de Bruijn I."/>
            <person name="Tripathy S."/>
            <person name="Jiang R."/>
            <person name="Young S.K."/>
            <person name="Zeng Q."/>
            <person name="Gargeya S."/>
            <person name="Fitzgerald M."/>
            <person name="Haas B."/>
            <person name="Abouelleil A."/>
            <person name="Alvarado L."/>
            <person name="Arachchi H.M."/>
            <person name="Berlin A."/>
            <person name="Chapman S.B."/>
            <person name="Goldberg J."/>
            <person name="Griggs A."/>
            <person name="Gujja S."/>
            <person name="Hansen M."/>
            <person name="Howarth C."/>
            <person name="Imamovic A."/>
            <person name="Larimer J."/>
            <person name="McCowen C."/>
            <person name="Montmayeur A."/>
            <person name="Murphy C."/>
            <person name="Neiman D."/>
            <person name="Pearson M."/>
            <person name="Priest M."/>
            <person name="Roberts A."/>
            <person name="Saif S."/>
            <person name="Shea T."/>
            <person name="Sisk P."/>
            <person name="Sykes S."/>
            <person name="Wortman J."/>
            <person name="Nusbaum C."/>
            <person name="Birren B."/>
        </authorList>
    </citation>
    <scope>NUCLEOTIDE SEQUENCE [LARGE SCALE GENOMIC DNA]</scope>
    <source>
        <strain evidence="8 9">VS20</strain>
    </source>
</reference>
<name>T0QVM4_SAPDV</name>
<dbReference type="Gene3D" id="2.130.10.10">
    <property type="entry name" value="YVTN repeat-like/Quinoprotein amine dehydrogenase"/>
    <property type="match status" value="3"/>
</dbReference>
<evidence type="ECO:0000313" key="8">
    <source>
        <dbReference type="EMBL" id="EQC42279.1"/>
    </source>
</evidence>
<dbReference type="PANTHER" id="PTHR13720:SF33">
    <property type="entry name" value="HELP DOMAIN-CONTAINING PROTEIN"/>
    <property type="match status" value="1"/>
</dbReference>
<dbReference type="InterPro" id="IPR015943">
    <property type="entry name" value="WD40/YVTN_repeat-like_dom_sf"/>
</dbReference>
<evidence type="ECO:0000256" key="4">
    <source>
        <dbReference type="PROSITE-ProRule" id="PRU00192"/>
    </source>
</evidence>
<dbReference type="PROSITE" id="PS50082">
    <property type="entry name" value="WD_REPEATS_2"/>
    <property type="match status" value="1"/>
</dbReference>
<evidence type="ECO:0000259" key="7">
    <source>
        <dbReference type="PROSITE" id="PS50002"/>
    </source>
</evidence>